<dbReference type="AlphaFoldDB" id="A0A560W9F0"/>
<keyword evidence="3" id="KW-1185">Reference proteome</keyword>
<proteinExistence type="predicted"/>
<gene>
    <name evidence="2" type="ORF">FB557_1653</name>
</gene>
<organism evidence="2 3">
    <name type="scientific">Marihabitans asiaticum</name>
    <dbReference type="NCBI Taxonomy" id="415218"/>
    <lineage>
        <taxon>Bacteria</taxon>
        <taxon>Bacillati</taxon>
        <taxon>Actinomycetota</taxon>
        <taxon>Actinomycetes</taxon>
        <taxon>Micrococcales</taxon>
        <taxon>Intrasporangiaceae</taxon>
        <taxon>Marihabitans</taxon>
    </lineage>
</organism>
<dbReference type="EMBL" id="VIUW01000003">
    <property type="protein sequence ID" value="TWD14248.1"/>
    <property type="molecule type" value="Genomic_DNA"/>
</dbReference>
<feature type="region of interest" description="Disordered" evidence="1">
    <location>
        <begin position="93"/>
        <end position="129"/>
    </location>
</feature>
<name>A0A560W9F0_9MICO</name>
<feature type="non-terminal residue" evidence="2">
    <location>
        <position position="1"/>
    </location>
</feature>
<comment type="caution">
    <text evidence="2">The sequence shown here is derived from an EMBL/GenBank/DDBJ whole genome shotgun (WGS) entry which is preliminary data.</text>
</comment>
<protein>
    <submittedName>
        <fullName evidence="2">Uncharacterized protein DUF3499</fullName>
    </submittedName>
</protein>
<evidence type="ECO:0000313" key="2">
    <source>
        <dbReference type="EMBL" id="TWD14248.1"/>
    </source>
</evidence>
<accession>A0A560W9F0</accession>
<sequence>PTNLAAVSVSRLCSRAACPHSASATLTYVYSDSTVVLGPLATYAEPHAYDLCDDHADRLTVPRGWEVVRLDRGAPAPSSHDDLVALAEVVRRRPDDARRPAPVSREDEESSGVREEGRRGHLRVLRDPS</sequence>
<dbReference type="Pfam" id="PF12005">
    <property type="entry name" value="DUF3499"/>
    <property type="match status" value="1"/>
</dbReference>
<evidence type="ECO:0000256" key="1">
    <source>
        <dbReference type="SAM" id="MobiDB-lite"/>
    </source>
</evidence>
<evidence type="ECO:0000313" key="3">
    <source>
        <dbReference type="Proteomes" id="UP000315628"/>
    </source>
</evidence>
<feature type="compositionally biased region" description="Basic and acidic residues" evidence="1">
    <location>
        <begin position="111"/>
        <end position="129"/>
    </location>
</feature>
<reference evidence="2 3" key="1">
    <citation type="submission" date="2019-06" db="EMBL/GenBank/DDBJ databases">
        <title>Sequencing the genomes of 1000 actinobacteria strains.</title>
        <authorList>
            <person name="Klenk H.-P."/>
        </authorList>
    </citation>
    <scope>NUCLEOTIDE SEQUENCE [LARGE SCALE GENOMIC DNA]</scope>
    <source>
        <strain evidence="2 3">DSM 18935</strain>
    </source>
</reference>
<dbReference type="Proteomes" id="UP000315628">
    <property type="component" value="Unassembled WGS sequence"/>
</dbReference>
<dbReference type="InterPro" id="IPR021888">
    <property type="entry name" value="DUF3499"/>
</dbReference>